<reference evidence="1" key="1">
    <citation type="journal article" date="2021" name="Proc. Natl. Acad. Sci. U.S.A.">
        <title>A Catalog of Tens of Thousands of Viruses from Human Metagenomes Reveals Hidden Associations with Chronic Diseases.</title>
        <authorList>
            <person name="Tisza M.J."/>
            <person name="Buck C.B."/>
        </authorList>
    </citation>
    <scope>NUCLEOTIDE SEQUENCE</scope>
    <source>
        <strain evidence="1">Ctj3P51</strain>
    </source>
</reference>
<sequence length="176" mass="20056">MADFIKLGDLLTQVNWDTVTDEQSFEDLPEGFYLCEVETAVLKMNKAGTNQQVSITLKVVEPGLAEVVDERGNSVLQEIKGTVNRKVFKHYPFKDTNGIKRFIVDMMKFEQPDNPGTPLLGVEYFMTEETFPDALECLQTSRIYVQASYKESQGKKNCWYDIISWDRAAKLGLPVE</sequence>
<name>A0A8S5NQD1_9CAUD</name>
<accession>A0A8S5NQD1</accession>
<organism evidence="1">
    <name type="scientific">Myoviridae sp. ctj3P51</name>
    <dbReference type="NCBI Taxonomy" id="2826687"/>
    <lineage>
        <taxon>Viruses</taxon>
        <taxon>Duplodnaviria</taxon>
        <taxon>Heunggongvirae</taxon>
        <taxon>Uroviricota</taxon>
        <taxon>Caudoviricetes</taxon>
    </lineage>
</organism>
<evidence type="ECO:0000313" key="1">
    <source>
        <dbReference type="EMBL" id="DAD96482.1"/>
    </source>
</evidence>
<protein>
    <submittedName>
        <fullName evidence="1">Uncharacterized protein</fullName>
    </submittedName>
</protein>
<proteinExistence type="predicted"/>
<dbReference type="EMBL" id="BK015217">
    <property type="protein sequence ID" value="DAD96482.1"/>
    <property type="molecule type" value="Genomic_DNA"/>
</dbReference>